<comment type="catalytic activity">
    <reaction evidence="8 9">
        <text>D-gluconate + ATP = 6-phospho-D-gluconate + ADP + H(+)</text>
        <dbReference type="Rhea" id="RHEA:19433"/>
        <dbReference type="ChEBI" id="CHEBI:15378"/>
        <dbReference type="ChEBI" id="CHEBI:18391"/>
        <dbReference type="ChEBI" id="CHEBI:30616"/>
        <dbReference type="ChEBI" id="CHEBI:58759"/>
        <dbReference type="ChEBI" id="CHEBI:456216"/>
        <dbReference type="EC" id="2.7.1.12"/>
    </reaction>
</comment>
<dbReference type="Gene3D" id="3.40.50.300">
    <property type="entry name" value="P-loop containing nucleotide triphosphate hydrolases"/>
    <property type="match status" value="1"/>
</dbReference>
<evidence type="ECO:0000256" key="9">
    <source>
        <dbReference type="RuleBase" id="RU363066"/>
    </source>
</evidence>
<evidence type="ECO:0000256" key="5">
    <source>
        <dbReference type="ARBA" id="ARBA00022741"/>
    </source>
</evidence>
<sequence>MSSEKKYKVIIVGGPSATGKSTVAQNLVSNFAKYDHVHLEYLEGDALHSQENIDKMAKGIPLEDKDRWGWLKKIAIKSIDVAEMDKDVEKCAVVTCSSLKKNIENILEKIGKKADFLFIILNASRADLMERMKYREGHFMKANMVDSQLRDLELPTAEEVKEGVVVEEIGGKSVEQVDADVLAIAENFFGFDK</sequence>
<keyword evidence="7 9" id="KW-0067">ATP-binding</keyword>
<dbReference type="InterPro" id="IPR059117">
    <property type="entry name" value="APS_kinase_dom"/>
</dbReference>
<dbReference type="NCBIfam" id="TIGR01313">
    <property type="entry name" value="therm_gnt_kin"/>
    <property type="match status" value="1"/>
</dbReference>
<keyword evidence="5 9" id="KW-0547">Nucleotide-binding</keyword>
<dbReference type="GO" id="GO:0005975">
    <property type="term" value="P:carbohydrate metabolic process"/>
    <property type="evidence" value="ECO:0007669"/>
    <property type="project" value="InterPro"/>
</dbReference>
<dbReference type="OrthoDB" id="275177at2759"/>
<protein>
    <recommendedName>
        <fullName evidence="3 9">Gluconokinase</fullName>
        <ecNumber evidence="3 9">2.7.1.12</ecNumber>
    </recommendedName>
</protein>
<evidence type="ECO:0000256" key="3">
    <source>
        <dbReference type="ARBA" id="ARBA00012054"/>
    </source>
</evidence>
<organism evidence="11 12">
    <name type="scientific">Henningerozyma blattae (strain ATCC 34711 / CBS 6284 / DSM 70876 / NBRC 10599 / NRRL Y-10934 / UCD 77-7)</name>
    <name type="common">Yeast</name>
    <name type="synonym">Tetrapisispora blattae</name>
    <dbReference type="NCBI Taxonomy" id="1071380"/>
    <lineage>
        <taxon>Eukaryota</taxon>
        <taxon>Fungi</taxon>
        <taxon>Dikarya</taxon>
        <taxon>Ascomycota</taxon>
        <taxon>Saccharomycotina</taxon>
        <taxon>Saccharomycetes</taxon>
        <taxon>Saccharomycetales</taxon>
        <taxon>Saccharomycetaceae</taxon>
        <taxon>Henningerozyma</taxon>
    </lineage>
</organism>
<dbReference type="STRING" id="1071380.I2GV13"/>
<comment type="similarity">
    <text evidence="2 9">Belongs to the gluconokinase GntK/GntV family.</text>
</comment>
<keyword evidence="6 9" id="KW-0418">Kinase</keyword>
<keyword evidence="4 9" id="KW-0808">Transferase</keyword>
<evidence type="ECO:0000313" key="12">
    <source>
        <dbReference type="Proteomes" id="UP000002866"/>
    </source>
</evidence>
<gene>
    <name evidence="11" type="primary">TBLA0A01650</name>
    <name evidence="11" type="ORF">TBLA_0A01650</name>
</gene>
<feature type="domain" description="APS kinase" evidence="10">
    <location>
        <begin position="9"/>
        <end position="131"/>
    </location>
</feature>
<name>I2GV13_HENB6</name>
<evidence type="ECO:0000313" key="11">
    <source>
        <dbReference type="EMBL" id="CCH57965.1"/>
    </source>
</evidence>
<dbReference type="PANTHER" id="PTHR43442:SF3">
    <property type="entry name" value="GLUCONOKINASE-RELATED"/>
    <property type="match status" value="1"/>
</dbReference>
<evidence type="ECO:0000256" key="4">
    <source>
        <dbReference type="ARBA" id="ARBA00022679"/>
    </source>
</evidence>
<dbReference type="AlphaFoldDB" id="I2GV13"/>
<dbReference type="OMA" id="YEGDDYH"/>
<accession>I2GV13</accession>
<dbReference type="CDD" id="cd02021">
    <property type="entry name" value="GntK"/>
    <property type="match status" value="1"/>
</dbReference>
<dbReference type="eggNOG" id="KOG3354">
    <property type="taxonomic scope" value="Eukaryota"/>
</dbReference>
<dbReference type="UniPathway" id="UPA00792"/>
<evidence type="ECO:0000259" key="10">
    <source>
        <dbReference type="Pfam" id="PF01583"/>
    </source>
</evidence>
<dbReference type="InterPro" id="IPR027417">
    <property type="entry name" value="P-loop_NTPase"/>
</dbReference>
<evidence type="ECO:0000256" key="2">
    <source>
        <dbReference type="ARBA" id="ARBA00008420"/>
    </source>
</evidence>
<dbReference type="FunCoup" id="I2GV13">
    <property type="interactions" value="1174"/>
</dbReference>
<dbReference type="RefSeq" id="XP_004177484.1">
    <property type="nucleotide sequence ID" value="XM_004177436.1"/>
</dbReference>
<dbReference type="GeneID" id="14493499"/>
<dbReference type="HOGENOM" id="CLU_077168_4_0_1"/>
<dbReference type="Pfam" id="PF01583">
    <property type="entry name" value="APS_kinase"/>
    <property type="match status" value="1"/>
</dbReference>
<dbReference type="InterPro" id="IPR006001">
    <property type="entry name" value="Therm_gnt_kin"/>
</dbReference>
<dbReference type="EMBL" id="HE806316">
    <property type="protein sequence ID" value="CCH57965.1"/>
    <property type="molecule type" value="Genomic_DNA"/>
</dbReference>
<evidence type="ECO:0000256" key="1">
    <source>
        <dbReference type="ARBA" id="ARBA00004875"/>
    </source>
</evidence>
<dbReference type="PANTHER" id="PTHR43442">
    <property type="entry name" value="GLUCONOKINASE-RELATED"/>
    <property type="match status" value="1"/>
</dbReference>
<dbReference type="GO" id="GO:0046316">
    <property type="term" value="F:gluconokinase activity"/>
    <property type="evidence" value="ECO:0007669"/>
    <property type="project" value="UniProtKB-EC"/>
</dbReference>
<dbReference type="EC" id="2.7.1.12" evidence="3 9"/>
<comment type="pathway">
    <text evidence="1 9">Carbohydrate acid metabolism; D-gluconate degradation.</text>
</comment>
<reference evidence="11 12" key="1">
    <citation type="journal article" date="2011" name="Proc. Natl. Acad. Sci. U.S.A.">
        <title>Evolutionary erosion of yeast sex chromosomes by mating-type switching accidents.</title>
        <authorList>
            <person name="Gordon J.L."/>
            <person name="Armisen D."/>
            <person name="Proux-Wera E."/>
            <person name="Oheigeartaigh S.S."/>
            <person name="Byrne K.P."/>
            <person name="Wolfe K.H."/>
        </authorList>
    </citation>
    <scope>NUCLEOTIDE SEQUENCE [LARGE SCALE GENOMIC DNA]</scope>
    <source>
        <strain evidence="12">ATCC 34711 / CBS 6284 / DSM 70876 / NBRC 10599 / NRRL Y-10934 / UCD 77-7</strain>
    </source>
</reference>
<dbReference type="GO" id="GO:0005524">
    <property type="term" value="F:ATP binding"/>
    <property type="evidence" value="ECO:0007669"/>
    <property type="project" value="UniProtKB-KW"/>
</dbReference>
<evidence type="ECO:0000256" key="6">
    <source>
        <dbReference type="ARBA" id="ARBA00022777"/>
    </source>
</evidence>
<proteinExistence type="inferred from homology"/>
<dbReference type="Proteomes" id="UP000002866">
    <property type="component" value="Chromosome 1"/>
</dbReference>
<dbReference type="SUPFAM" id="SSF52540">
    <property type="entry name" value="P-loop containing nucleoside triphosphate hydrolases"/>
    <property type="match status" value="1"/>
</dbReference>
<evidence type="ECO:0000256" key="7">
    <source>
        <dbReference type="ARBA" id="ARBA00022840"/>
    </source>
</evidence>
<dbReference type="InParanoid" id="I2GV13"/>
<dbReference type="KEGG" id="tbl:TBLA_0A01650"/>
<keyword evidence="12" id="KW-1185">Reference proteome</keyword>
<evidence type="ECO:0000256" key="8">
    <source>
        <dbReference type="ARBA" id="ARBA00048090"/>
    </source>
</evidence>
<dbReference type="GO" id="GO:0005737">
    <property type="term" value="C:cytoplasm"/>
    <property type="evidence" value="ECO:0007669"/>
    <property type="project" value="TreeGrafter"/>
</dbReference>